<dbReference type="EMBL" id="NAJL01000004">
    <property type="protein sequence ID" value="TKA32849.1"/>
    <property type="molecule type" value="Genomic_DNA"/>
</dbReference>
<keyword evidence="3" id="KW-1185">Reference proteome</keyword>
<evidence type="ECO:0000256" key="1">
    <source>
        <dbReference type="SAM" id="MobiDB-lite"/>
    </source>
</evidence>
<dbReference type="AlphaFoldDB" id="A0A4V5N5Y8"/>
<comment type="caution">
    <text evidence="2">The sequence shown here is derived from an EMBL/GenBank/DDBJ whole genome shotgun (WGS) entry which is preliminary data.</text>
</comment>
<evidence type="ECO:0000313" key="2">
    <source>
        <dbReference type="EMBL" id="TKA32849.1"/>
    </source>
</evidence>
<feature type="compositionally biased region" description="Polar residues" evidence="1">
    <location>
        <begin position="67"/>
        <end position="79"/>
    </location>
</feature>
<dbReference type="Proteomes" id="UP000308549">
    <property type="component" value="Unassembled WGS sequence"/>
</dbReference>
<proteinExistence type="predicted"/>
<accession>A0A4V5N5Y8</accession>
<gene>
    <name evidence="2" type="ORF">B0A50_01075</name>
</gene>
<feature type="compositionally biased region" description="Basic and acidic residues" evidence="1">
    <location>
        <begin position="110"/>
        <end position="125"/>
    </location>
</feature>
<name>A0A4V5N5Y8_9PEZI</name>
<evidence type="ECO:0000313" key="3">
    <source>
        <dbReference type="Proteomes" id="UP000308549"/>
    </source>
</evidence>
<organism evidence="2 3">
    <name type="scientific">Salinomyces thailandicus</name>
    <dbReference type="NCBI Taxonomy" id="706561"/>
    <lineage>
        <taxon>Eukaryota</taxon>
        <taxon>Fungi</taxon>
        <taxon>Dikarya</taxon>
        <taxon>Ascomycota</taxon>
        <taxon>Pezizomycotina</taxon>
        <taxon>Dothideomycetes</taxon>
        <taxon>Dothideomycetidae</taxon>
        <taxon>Mycosphaerellales</taxon>
        <taxon>Teratosphaeriaceae</taxon>
        <taxon>Salinomyces</taxon>
    </lineage>
</organism>
<feature type="region of interest" description="Disordered" evidence="1">
    <location>
        <begin position="65"/>
        <end position="147"/>
    </location>
</feature>
<sequence>MPNHTNFPHHWFVNEASCSSAGPSSSANPVTTVGHFEGSSKATANVRRNSFDFVTDAAKQCEAEAKSAQTASTNVQVTQPPRIAATGPSRLSDGFVRETVHTGKTRTLGWKKDAGRDSVELKELPRVLFPRSNEPRPPPPVARLSRR</sequence>
<protein>
    <submittedName>
        <fullName evidence="2">Uncharacterized protein</fullName>
    </submittedName>
</protein>
<reference evidence="2 3" key="1">
    <citation type="submission" date="2017-03" db="EMBL/GenBank/DDBJ databases">
        <title>Genomes of endolithic fungi from Antarctica.</title>
        <authorList>
            <person name="Coleine C."/>
            <person name="Masonjones S."/>
            <person name="Stajich J.E."/>
        </authorList>
    </citation>
    <scope>NUCLEOTIDE SEQUENCE [LARGE SCALE GENOMIC DNA]</scope>
    <source>
        <strain evidence="2 3">CCFEE 6315</strain>
    </source>
</reference>